<dbReference type="InterPro" id="IPR004046">
    <property type="entry name" value="GST_C"/>
</dbReference>
<dbReference type="Pfam" id="PF00043">
    <property type="entry name" value="GST_C"/>
    <property type="match status" value="1"/>
</dbReference>
<dbReference type="InterPro" id="IPR036282">
    <property type="entry name" value="Glutathione-S-Trfase_C_sf"/>
</dbReference>
<dbReference type="InterPro" id="IPR040079">
    <property type="entry name" value="Glutathione_S-Trfase"/>
</dbReference>
<name>A0ABR3QCP0_9TREE</name>
<dbReference type="Pfam" id="PF02798">
    <property type="entry name" value="GST_N"/>
    <property type="match status" value="1"/>
</dbReference>
<dbReference type="RefSeq" id="XP_069212412.1">
    <property type="nucleotide sequence ID" value="XM_069348868.1"/>
</dbReference>
<dbReference type="InterPro" id="IPR004045">
    <property type="entry name" value="Glutathione_S-Trfase_N"/>
</dbReference>
<reference evidence="5 6" key="1">
    <citation type="submission" date="2023-08" db="EMBL/GenBank/DDBJ databases">
        <title>Annotated Genome Sequence of Vanrija albida AlHP1.</title>
        <authorList>
            <person name="Herzog R."/>
        </authorList>
    </citation>
    <scope>NUCLEOTIDE SEQUENCE [LARGE SCALE GENOMIC DNA]</scope>
    <source>
        <strain evidence="5 6">AlHP1</strain>
    </source>
</reference>
<feature type="domain" description="GST C-terminal" evidence="4">
    <location>
        <begin position="97"/>
        <end position="228"/>
    </location>
</feature>
<evidence type="ECO:0000313" key="6">
    <source>
        <dbReference type="Proteomes" id="UP001565368"/>
    </source>
</evidence>
<proteinExistence type="inferred from homology"/>
<dbReference type="Gene3D" id="3.40.30.10">
    <property type="entry name" value="Glutaredoxin"/>
    <property type="match status" value="1"/>
</dbReference>
<organism evidence="5 6">
    <name type="scientific">Vanrija albida</name>
    <dbReference type="NCBI Taxonomy" id="181172"/>
    <lineage>
        <taxon>Eukaryota</taxon>
        <taxon>Fungi</taxon>
        <taxon>Dikarya</taxon>
        <taxon>Basidiomycota</taxon>
        <taxon>Agaricomycotina</taxon>
        <taxon>Tremellomycetes</taxon>
        <taxon>Trichosporonales</taxon>
        <taxon>Trichosporonaceae</taxon>
        <taxon>Vanrija</taxon>
    </lineage>
</organism>
<dbReference type="InterPro" id="IPR010987">
    <property type="entry name" value="Glutathione-S-Trfase_C-like"/>
</dbReference>
<feature type="domain" description="GST N-terminal" evidence="3">
    <location>
        <begin position="5"/>
        <end position="90"/>
    </location>
</feature>
<evidence type="ECO:0000259" key="4">
    <source>
        <dbReference type="PROSITE" id="PS50405"/>
    </source>
</evidence>
<sequence>MSPTPAYTLYHLPGSQSTAPHWLLLTLAPGVTFRTVKVDVHAGEQFDPAFLAVNPKGKIPALVVHDAADLVVTESAAIVYYLASRHAPHLVPSPTAAPAQVAAFHEQFAWFASTLSADIRLWFFAQEEGERAVPGWSSADAHAVRRLARSRLEKDYAYLDTVLAQRAYLTGEGPSVVDFLVVAATSLSEGLLAFARAHPHVAAFLGRMYATPGWKALVEADKFVPAQGDEAWGL</sequence>
<dbReference type="GeneID" id="95981256"/>
<evidence type="ECO:0000256" key="2">
    <source>
        <dbReference type="RuleBase" id="RU003494"/>
    </source>
</evidence>
<evidence type="ECO:0000256" key="1">
    <source>
        <dbReference type="ARBA" id="ARBA00007409"/>
    </source>
</evidence>
<evidence type="ECO:0000259" key="3">
    <source>
        <dbReference type="PROSITE" id="PS50404"/>
    </source>
</evidence>
<dbReference type="PROSITE" id="PS50404">
    <property type="entry name" value="GST_NTER"/>
    <property type="match status" value="1"/>
</dbReference>
<dbReference type="PANTHER" id="PTHR44051:SF8">
    <property type="entry name" value="GLUTATHIONE S-TRANSFERASE GSTA"/>
    <property type="match status" value="1"/>
</dbReference>
<dbReference type="InterPro" id="IPR036249">
    <property type="entry name" value="Thioredoxin-like_sf"/>
</dbReference>
<dbReference type="SFLD" id="SFLDG00358">
    <property type="entry name" value="Main_(cytGST)"/>
    <property type="match status" value="1"/>
</dbReference>
<dbReference type="SFLD" id="SFLDS00019">
    <property type="entry name" value="Glutathione_Transferase_(cytos"/>
    <property type="match status" value="1"/>
</dbReference>
<accession>A0ABR3QCP0</accession>
<comment type="similarity">
    <text evidence="1 2">Belongs to the GST superfamily.</text>
</comment>
<evidence type="ECO:0000313" key="5">
    <source>
        <dbReference type="EMBL" id="KAL1412468.1"/>
    </source>
</evidence>
<dbReference type="PROSITE" id="PS50405">
    <property type="entry name" value="GST_CTER"/>
    <property type="match status" value="1"/>
</dbReference>
<comment type="caution">
    <text evidence="5">The sequence shown here is derived from an EMBL/GenBank/DDBJ whole genome shotgun (WGS) entry which is preliminary data.</text>
</comment>
<dbReference type="PANTHER" id="PTHR44051">
    <property type="entry name" value="GLUTATHIONE S-TRANSFERASE-RELATED"/>
    <property type="match status" value="1"/>
</dbReference>
<dbReference type="CDD" id="cd03057">
    <property type="entry name" value="GST_N_Beta"/>
    <property type="match status" value="1"/>
</dbReference>
<dbReference type="SUPFAM" id="SSF52833">
    <property type="entry name" value="Thioredoxin-like"/>
    <property type="match status" value="1"/>
</dbReference>
<protein>
    <recommendedName>
        <fullName evidence="7">Glutathione S-transferase</fullName>
    </recommendedName>
</protein>
<keyword evidence="6" id="KW-1185">Reference proteome</keyword>
<dbReference type="SUPFAM" id="SSF47616">
    <property type="entry name" value="GST C-terminal domain-like"/>
    <property type="match status" value="1"/>
</dbReference>
<dbReference type="EMBL" id="JBBXJM010000001">
    <property type="protein sequence ID" value="KAL1412468.1"/>
    <property type="molecule type" value="Genomic_DNA"/>
</dbReference>
<dbReference type="Proteomes" id="UP001565368">
    <property type="component" value="Unassembled WGS sequence"/>
</dbReference>
<evidence type="ECO:0008006" key="7">
    <source>
        <dbReference type="Google" id="ProtNLM"/>
    </source>
</evidence>
<gene>
    <name evidence="5" type="ORF">Q8F55_000213</name>
</gene>
<dbReference type="Gene3D" id="1.20.1050.10">
    <property type="match status" value="1"/>
</dbReference>